<proteinExistence type="predicted"/>
<keyword evidence="3" id="KW-1185">Reference proteome</keyword>
<accession>A0ABP6ZM20</accession>
<sequence>MPGSIKRALIAKRPDTTADDQPADEVAFEPSGALQASSDEPGHRRLPGPGIPVTTWQSDVSLVIMSESCQRAWRSAIAFSRRTLWPDSAPGQAVSLELADVSAPEPPTAFLNSPSRVADLVGPTLRNHDLWAYGWPAHAINTRHLLGGLALPMSYTPTGERLGALEN</sequence>
<evidence type="ECO:0000313" key="2">
    <source>
        <dbReference type="EMBL" id="GAA3614147.1"/>
    </source>
</evidence>
<comment type="caution">
    <text evidence="2">The sequence shown here is derived from an EMBL/GenBank/DDBJ whole genome shotgun (WGS) entry which is preliminary data.</text>
</comment>
<organism evidence="2 3">
    <name type="scientific">Nonomuraea rosea</name>
    <dbReference type="NCBI Taxonomy" id="638574"/>
    <lineage>
        <taxon>Bacteria</taxon>
        <taxon>Bacillati</taxon>
        <taxon>Actinomycetota</taxon>
        <taxon>Actinomycetes</taxon>
        <taxon>Streptosporangiales</taxon>
        <taxon>Streptosporangiaceae</taxon>
        <taxon>Nonomuraea</taxon>
    </lineage>
</organism>
<reference evidence="3" key="1">
    <citation type="journal article" date="2019" name="Int. J. Syst. Evol. Microbiol.">
        <title>The Global Catalogue of Microorganisms (GCM) 10K type strain sequencing project: providing services to taxonomists for standard genome sequencing and annotation.</title>
        <authorList>
            <consortium name="The Broad Institute Genomics Platform"/>
            <consortium name="The Broad Institute Genome Sequencing Center for Infectious Disease"/>
            <person name="Wu L."/>
            <person name="Ma J."/>
        </authorList>
    </citation>
    <scope>NUCLEOTIDE SEQUENCE [LARGE SCALE GENOMIC DNA]</scope>
    <source>
        <strain evidence="3">JCM 17326</strain>
    </source>
</reference>
<dbReference type="Proteomes" id="UP001500630">
    <property type="component" value="Unassembled WGS sequence"/>
</dbReference>
<feature type="region of interest" description="Disordered" evidence="1">
    <location>
        <begin position="1"/>
        <end position="51"/>
    </location>
</feature>
<dbReference type="EMBL" id="BAABDQ010000051">
    <property type="protein sequence ID" value="GAA3614147.1"/>
    <property type="molecule type" value="Genomic_DNA"/>
</dbReference>
<evidence type="ECO:0000256" key="1">
    <source>
        <dbReference type="SAM" id="MobiDB-lite"/>
    </source>
</evidence>
<gene>
    <name evidence="2" type="ORF">GCM10022419_119110</name>
</gene>
<evidence type="ECO:0000313" key="3">
    <source>
        <dbReference type="Proteomes" id="UP001500630"/>
    </source>
</evidence>
<feature type="compositionally biased region" description="Acidic residues" evidence="1">
    <location>
        <begin position="17"/>
        <end position="27"/>
    </location>
</feature>
<name>A0ABP6ZM20_9ACTN</name>
<protein>
    <submittedName>
        <fullName evidence="2">Uncharacterized protein</fullName>
    </submittedName>
</protein>